<feature type="region of interest" description="Disordered" evidence="3">
    <location>
        <begin position="177"/>
        <end position="196"/>
    </location>
</feature>
<dbReference type="PANTHER" id="PTHR43861">
    <property type="entry name" value="TRANS-ACONITATE 2-METHYLTRANSFERASE-RELATED"/>
    <property type="match status" value="1"/>
</dbReference>
<evidence type="ECO:0000259" key="4">
    <source>
        <dbReference type="Pfam" id="PF13649"/>
    </source>
</evidence>
<reference evidence="5 6" key="1">
    <citation type="submission" date="2017-07" db="EMBL/GenBank/DDBJ databases">
        <title>Draft whole genome sequences of clinical Proprionibacteriaceae strains.</title>
        <authorList>
            <person name="Bernier A.-M."/>
            <person name="Bernard K."/>
            <person name="Domingo M.-C."/>
        </authorList>
    </citation>
    <scope>NUCLEOTIDE SEQUENCE [LARGE SCALE GENOMIC DNA]</scope>
    <source>
        <strain evidence="5 6">NML 160184</strain>
    </source>
</reference>
<name>A0A255EK51_9ACTN</name>
<evidence type="ECO:0000313" key="6">
    <source>
        <dbReference type="Proteomes" id="UP000216533"/>
    </source>
</evidence>
<evidence type="ECO:0000256" key="1">
    <source>
        <dbReference type="ARBA" id="ARBA00022603"/>
    </source>
</evidence>
<evidence type="ECO:0000256" key="3">
    <source>
        <dbReference type="SAM" id="MobiDB-lite"/>
    </source>
</evidence>
<dbReference type="GO" id="GO:0008168">
    <property type="term" value="F:methyltransferase activity"/>
    <property type="evidence" value="ECO:0007669"/>
    <property type="project" value="UniProtKB-KW"/>
</dbReference>
<dbReference type="Pfam" id="PF13649">
    <property type="entry name" value="Methyltransf_25"/>
    <property type="match status" value="1"/>
</dbReference>
<gene>
    <name evidence="5" type="ORF">CGZ92_00025</name>
</gene>
<sequence length="196" mass="20954">MDEVRQAYAARADEYIAKLGSMEAMAATDRDLIAEWGLGIAGPVVDLGAGPGHWTAHLHGRGVEIAGIDPVAEFVAHARRRFPGVDFHAGGVVDLAPDGNLGGILAWYSLIHLPPDQLDAALLHCFRALRSGGSLLLGHFVADGLRPFDHAVVTAYAWPLPWIAQRVGEAGFQVVEQHTRQGPGSRRHGDLAAVRP</sequence>
<keyword evidence="2 5" id="KW-0808">Transferase</keyword>
<dbReference type="AlphaFoldDB" id="A0A255EK51"/>
<evidence type="ECO:0000256" key="2">
    <source>
        <dbReference type="ARBA" id="ARBA00022679"/>
    </source>
</evidence>
<proteinExistence type="predicted"/>
<dbReference type="Gene3D" id="3.40.50.150">
    <property type="entry name" value="Vaccinia Virus protein VP39"/>
    <property type="match status" value="1"/>
</dbReference>
<organism evidence="5 6">
    <name type="scientific">Parenemella sanctibonifatiensis</name>
    <dbReference type="NCBI Taxonomy" id="2016505"/>
    <lineage>
        <taxon>Bacteria</taxon>
        <taxon>Bacillati</taxon>
        <taxon>Actinomycetota</taxon>
        <taxon>Actinomycetes</taxon>
        <taxon>Propionibacteriales</taxon>
        <taxon>Propionibacteriaceae</taxon>
        <taxon>Parenemella</taxon>
    </lineage>
</organism>
<dbReference type="PANTHER" id="PTHR43861:SF1">
    <property type="entry name" value="TRANS-ACONITATE 2-METHYLTRANSFERASE"/>
    <property type="match status" value="1"/>
</dbReference>
<dbReference type="InterPro" id="IPR041698">
    <property type="entry name" value="Methyltransf_25"/>
</dbReference>
<feature type="domain" description="Methyltransferase" evidence="4">
    <location>
        <begin position="44"/>
        <end position="133"/>
    </location>
</feature>
<accession>A0A255EK51</accession>
<dbReference type="RefSeq" id="WP_094449337.1">
    <property type="nucleotide sequence ID" value="NZ_NMVI01000001.1"/>
</dbReference>
<dbReference type="SUPFAM" id="SSF53335">
    <property type="entry name" value="S-adenosyl-L-methionine-dependent methyltransferases"/>
    <property type="match status" value="1"/>
</dbReference>
<keyword evidence="1 5" id="KW-0489">Methyltransferase</keyword>
<dbReference type="InterPro" id="IPR029063">
    <property type="entry name" value="SAM-dependent_MTases_sf"/>
</dbReference>
<protein>
    <submittedName>
        <fullName evidence="5">SAM-dependent methyltransferase</fullName>
    </submittedName>
</protein>
<dbReference type="GO" id="GO:0032259">
    <property type="term" value="P:methylation"/>
    <property type="evidence" value="ECO:0007669"/>
    <property type="project" value="UniProtKB-KW"/>
</dbReference>
<comment type="caution">
    <text evidence="5">The sequence shown here is derived from an EMBL/GenBank/DDBJ whole genome shotgun (WGS) entry which is preliminary data.</text>
</comment>
<dbReference type="Proteomes" id="UP000216533">
    <property type="component" value="Unassembled WGS sequence"/>
</dbReference>
<dbReference type="CDD" id="cd02440">
    <property type="entry name" value="AdoMet_MTases"/>
    <property type="match status" value="1"/>
</dbReference>
<dbReference type="EMBL" id="NMVI01000001">
    <property type="protein sequence ID" value="OYN91620.1"/>
    <property type="molecule type" value="Genomic_DNA"/>
</dbReference>
<evidence type="ECO:0000313" key="5">
    <source>
        <dbReference type="EMBL" id="OYN91620.1"/>
    </source>
</evidence>